<feature type="compositionally biased region" description="Polar residues" evidence="1">
    <location>
        <begin position="646"/>
        <end position="676"/>
    </location>
</feature>
<feature type="compositionally biased region" description="Polar residues" evidence="1">
    <location>
        <begin position="354"/>
        <end position="364"/>
    </location>
</feature>
<dbReference type="OrthoDB" id="4851482at2759"/>
<gene>
    <name evidence="2" type="ORF">BOTCAL_0036g00270</name>
</gene>
<proteinExistence type="predicted"/>
<evidence type="ECO:0000313" key="2">
    <source>
        <dbReference type="EMBL" id="TEY80899.1"/>
    </source>
</evidence>
<feature type="region of interest" description="Disordered" evidence="1">
    <location>
        <begin position="557"/>
        <end position="603"/>
    </location>
</feature>
<feature type="region of interest" description="Disordered" evidence="1">
    <location>
        <begin position="634"/>
        <end position="702"/>
    </location>
</feature>
<comment type="caution">
    <text evidence="2">The sequence shown here is derived from an EMBL/GenBank/DDBJ whole genome shotgun (WGS) entry which is preliminary data.</text>
</comment>
<organism evidence="2 3">
    <name type="scientific">Botryotinia calthae</name>
    <dbReference type="NCBI Taxonomy" id="38488"/>
    <lineage>
        <taxon>Eukaryota</taxon>
        <taxon>Fungi</taxon>
        <taxon>Dikarya</taxon>
        <taxon>Ascomycota</taxon>
        <taxon>Pezizomycotina</taxon>
        <taxon>Leotiomycetes</taxon>
        <taxon>Helotiales</taxon>
        <taxon>Sclerotiniaceae</taxon>
        <taxon>Botryotinia</taxon>
    </lineage>
</organism>
<evidence type="ECO:0000313" key="3">
    <source>
        <dbReference type="Proteomes" id="UP000297299"/>
    </source>
</evidence>
<evidence type="ECO:0000256" key="1">
    <source>
        <dbReference type="SAM" id="MobiDB-lite"/>
    </source>
</evidence>
<feature type="compositionally biased region" description="Low complexity" evidence="1">
    <location>
        <begin position="557"/>
        <end position="577"/>
    </location>
</feature>
<dbReference type="Proteomes" id="UP000297299">
    <property type="component" value="Unassembled WGS sequence"/>
</dbReference>
<dbReference type="AlphaFoldDB" id="A0A4Y8DEX8"/>
<feature type="compositionally biased region" description="Polar residues" evidence="1">
    <location>
        <begin position="328"/>
        <end position="340"/>
    </location>
</feature>
<feature type="compositionally biased region" description="Basic and acidic residues" evidence="1">
    <location>
        <begin position="46"/>
        <end position="65"/>
    </location>
</feature>
<dbReference type="EMBL" id="PHWZ01000036">
    <property type="protein sequence ID" value="TEY80899.1"/>
    <property type="molecule type" value="Genomic_DNA"/>
</dbReference>
<protein>
    <submittedName>
        <fullName evidence="2">Uncharacterized protein</fullName>
    </submittedName>
</protein>
<dbReference type="STRING" id="38488.A0A4Y8DEX8"/>
<reference evidence="2 3" key="1">
    <citation type="submission" date="2017-11" db="EMBL/GenBank/DDBJ databases">
        <title>Comparative genomics of Botrytis spp.</title>
        <authorList>
            <person name="Valero-Jimenez C.A."/>
            <person name="Tapia P."/>
            <person name="Veloso J."/>
            <person name="Silva-Moreno E."/>
            <person name="Staats M."/>
            <person name="Valdes J.H."/>
            <person name="Van Kan J.A.L."/>
        </authorList>
    </citation>
    <scope>NUCLEOTIDE SEQUENCE [LARGE SCALE GENOMIC DNA]</scope>
    <source>
        <strain evidence="2 3">MUCL2830</strain>
    </source>
</reference>
<feature type="compositionally biased region" description="Acidic residues" evidence="1">
    <location>
        <begin position="296"/>
        <end position="308"/>
    </location>
</feature>
<accession>A0A4Y8DEX8</accession>
<name>A0A4Y8DEX8_9HELO</name>
<feature type="region of interest" description="Disordered" evidence="1">
    <location>
        <begin position="254"/>
        <end position="364"/>
    </location>
</feature>
<sequence>MDQDDSGTEYGTGGYPEEHVRQPMLAVPRGPAGPYRAIYSDLDDMQETRRRRIDERMEAAHEEGRLSGAPDDPADQREFIKDLFEAFNSVETEGDDAIIDKPTKYGRLSQAATKFKENRYPAYAIEEVCWEIFEKARIVQMDVKLLEAFHESKFEGPMIHTSFGQRWTAICGACTRSKALCKMLLDAPYLERFVSHPQGELKMKLNNKKINAQRDAQNEIGRQFLSKGVGPEAAATALAKLLPEEAEPYDKYARFSPHQASGGNAAGPKTPMAPVRIQPARSAVTNSTKRKKISESEDEDESEEDDYIDSAVRSNAKSTLRARRATLKTPTRSNTNNSVMDKTPQTKKTKGQPINTRSHLTSTKTPLNPQEVVEAEAEDNYKKTICRLLGLDPKNSKVMTYSLEDLRWYARAYNLDHMETVWSHPQWPDYKGLGHVLKDKNDNRVDHFSIIIKSLMPLAKLRGDYVDGKVMPHRNRTFKPKSQEDRMALGSAMNAVRFHAGYPAPVSIESHGTPQMIADNNNFKPQARQPVEYQHFDHGYYQRSSAYDQSASQYYPYSHTRSQHTSHPSQHVSHSPHLATTTSRGYNNGSFQQGHMGNQQSFSTNPGYNFNTFGSNVQAGTMFNDGLGFSGPTQNGYATSFRGHTPSYNPNHTVPSSPYTTPQLGHSVGLVSQSPHLPSLATHHSDSTYPDPEDCSNQQTPQ</sequence>
<feature type="compositionally biased region" description="Polar residues" evidence="1">
    <location>
        <begin position="578"/>
        <end position="603"/>
    </location>
</feature>
<feature type="region of interest" description="Disordered" evidence="1">
    <location>
        <begin position="1"/>
        <end position="74"/>
    </location>
</feature>
<keyword evidence="3" id="KW-1185">Reference proteome</keyword>